<dbReference type="RefSeq" id="WP_138592709.1">
    <property type="nucleotide sequence ID" value="NZ_PNBW01000074.1"/>
</dbReference>
<dbReference type="OrthoDB" id="6631285at2"/>
<evidence type="ECO:0000313" key="1">
    <source>
        <dbReference type="EMBL" id="TMO66751.1"/>
    </source>
</evidence>
<reference evidence="4" key="2">
    <citation type="submission" date="2019-06" db="EMBL/GenBank/DDBJ databases">
        <title>Co-occurence of chitin degradation, pigmentation and bioactivity in marine Pseudoalteromonas.</title>
        <authorList>
            <person name="Sonnenschein E.C."/>
            <person name="Bech P.K."/>
        </authorList>
    </citation>
    <scope>NUCLEOTIDE SEQUENCE [LARGE SCALE GENOMIC DNA]</scope>
    <source>
        <strain evidence="4">S3790</strain>
    </source>
</reference>
<keyword evidence="3" id="KW-1185">Reference proteome</keyword>
<evidence type="ECO:0000313" key="2">
    <source>
        <dbReference type="EMBL" id="TMO72710.1"/>
    </source>
</evidence>
<comment type="caution">
    <text evidence="1">The sequence shown here is derived from an EMBL/GenBank/DDBJ whole genome shotgun (WGS) entry which is preliminary data.</text>
</comment>
<reference evidence="1" key="3">
    <citation type="submission" date="2019-09" db="EMBL/GenBank/DDBJ databases">
        <title>Co-occurence of chitin degradation, pigmentation and bioactivity in marine Pseudoalteromonas.</title>
        <authorList>
            <person name="Sonnenschein E.C."/>
            <person name="Bech P.K."/>
        </authorList>
    </citation>
    <scope>NUCLEOTIDE SEQUENCE</scope>
    <source>
        <strain evidence="1">S3790</strain>
        <strain evidence="2 3">S3895</strain>
    </source>
</reference>
<dbReference type="EMBL" id="PNBW01000074">
    <property type="protein sequence ID" value="TMO72710.1"/>
    <property type="molecule type" value="Genomic_DNA"/>
</dbReference>
<gene>
    <name evidence="1" type="ORF">CWC19_15545</name>
    <name evidence="2" type="ORF">CWC20_14675</name>
</gene>
<dbReference type="Proteomes" id="UP000307164">
    <property type="component" value="Unassembled WGS sequence"/>
</dbReference>
<organism evidence="1 4">
    <name type="scientific">Pseudoalteromonas aurantia</name>
    <dbReference type="NCBI Taxonomy" id="43654"/>
    <lineage>
        <taxon>Bacteria</taxon>
        <taxon>Pseudomonadati</taxon>
        <taxon>Pseudomonadota</taxon>
        <taxon>Gammaproteobacteria</taxon>
        <taxon>Alteromonadales</taxon>
        <taxon>Pseudoalteromonadaceae</taxon>
        <taxon>Pseudoalteromonas</taxon>
    </lineage>
</organism>
<protein>
    <submittedName>
        <fullName evidence="1">Uncharacterized protein</fullName>
    </submittedName>
</protein>
<dbReference type="AlphaFoldDB" id="A0A5S3V7D6"/>
<proteinExistence type="predicted"/>
<name>A0A5S3V7D6_9GAMM</name>
<evidence type="ECO:0000313" key="3">
    <source>
        <dbReference type="Proteomes" id="UP000307164"/>
    </source>
</evidence>
<reference evidence="3 4" key="1">
    <citation type="submission" date="2018-01" db="EMBL/GenBank/DDBJ databases">
        <authorList>
            <person name="Paulsen S."/>
            <person name="Gram L.K."/>
        </authorList>
    </citation>
    <scope>NUCLEOTIDE SEQUENCE [LARGE SCALE GENOMIC DNA]</scope>
    <source>
        <strain evidence="1 4">S3790</strain>
        <strain evidence="2 3">S3895</strain>
    </source>
</reference>
<dbReference type="Proteomes" id="UP000307217">
    <property type="component" value="Unassembled WGS sequence"/>
</dbReference>
<evidence type="ECO:0000313" key="4">
    <source>
        <dbReference type="Proteomes" id="UP000307217"/>
    </source>
</evidence>
<sequence>MGLSVLTNIAKATIISETKSVVTKNKHSFTRQARKLGQPQRWRIKLSTAPLPYQQAMAMYAQLASLDGVYGKDSLPCPLPQIGSALSVKNRVARAVGANNVDAIVLAKEAGDAIGVGDFIQFSGHKKVYQVTLFNRESGEVQFYPKLKSAVGASEQIKVGKDVEFYVYSQDSDTEISITAARPVPVNIELVEVTQ</sequence>
<accession>A0A5S3V7D6</accession>
<dbReference type="EMBL" id="PNBX01000069">
    <property type="protein sequence ID" value="TMO66751.1"/>
    <property type="molecule type" value="Genomic_DNA"/>
</dbReference>